<feature type="compositionally biased region" description="Acidic residues" evidence="1">
    <location>
        <begin position="384"/>
        <end position="394"/>
    </location>
</feature>
<evidence type="ECO:0000313" key="3">
    <source>
        <dbReference type="Proteomes" id="UP000001058"/>
    </source>
</evidence>
<feature type="compositionally biased region" description="Basic and acidic residues" evidence="1">
    <location>
        <begin position="468"/>
        <end position="479"/>
    </location>
</feature>
<keyword evidence="3" id="KW-1185">Reference proteome</keyword>
<dbReference type="AlphaFoldDB" id="D8U9B8"/>
<dbReference type="RefSeq" id="XP_002955208.1">
    <property type="nucleotide sequence ID" value="XM_002955162.1"/>
</dbReference>
<accession>D8U9B8</accession>
<dbReference type="InParanoid" id="D8U9B8"/>
<feature type="region of interest" description="Disordered" evidence="1">
    <location>
        <begin position="178"/>
        <end position="216"/>
    </location>
</feature>
<feature type="region of interest" description="Disordered" evidence="1">
    <location>
        <begin position="125"/>
        <end position="154"/>
    </location>
</feature>
<gene>
    <name evidence="2" type="ORF">VOLCADRAFT_96145</name>
</gene>
<name>D8U9B8_VOLCA</name>
<protein>
    <submittedName>
        <fullName evidence="2">Uncharacterized protein</fullName>
    </submittedName>
</protein>
<feature type="compositionally biased region" description="Polar residues" evidence="1">
    <location>
        <begin position="20"/>
        <end position="33"/>
    </location>
</feature>
<dbReference type="Proteomes" id="UP000001058">
    <property type="component" value="Unassembled WGS sequence"/>
</dbReference>
<organism evidence="3">
    <name type="scientific">Volvox carteri f. nagariensis</name>
    <dbReference type="NCBI Taxonomy" id="3068"/>
    <lineage>
        <taxon>Eukaryota</taxon>
        <taxon>Viridiplantae</taxon>
        <taxon>Chlorophyta</taxon>
        <taxon>core chlorophytes</taxon>
        <taxon>Chlorophyceae</taxon>
        <taxon>CS clade</taxon>
        <taxon>Chlamydomonadales</taxon>
        <taxon>Volvocaceae</taxon>
        <taxon>Volvox</taxon>
    </lineage>
</organism>
<feature type="region of interest" description="Disordered" evidence="1">
    <location>
        <begin position="448"/>
        <end position="483"/>
    </location>
</feature>
<proteinExistence type="predicted"/>
<dbReference type="KEGG" id="vcn:VOLCADRAFT_96145"/>
<feature type="region of interest" description="Disordered" evidence="1">
    <location>
        <begin position="1"/>
        <end position="57"/>
    </location>
</feature>
<evidence type="ECO:0000313" key="2">
    <source>
        <dbReference type="EMBL" id="EFJ43727.1"/>
    </source>
</evidence>
<feature type="region of interest" description="Disordered" evidence="1">
    <location>
        <begin position="377"/>
        <end position="398"/>
    </location>
</feature>
<dbReference type="EMBL" id="GL378370">
    <property type="protein sequence ID" value="EFJ43727.1"/>
    <property type="molecule type" value="Genomic_DNA"/>
</dbReference>
<reference evidence="2 3" key="1">
    <citation type="journal article" date="2010" name="Science">
        <title>Genomic analysis of organismal complexity in the multicellular green alga Volvox carteri.</title>
        <authorList>
            <person name="Prochnik S.E."/>
            <person name="Umen J."/>
            <person name="Nedelcu A.M."/>
            <person name="Hallmann A."/>
            <person name="Miller S.M."/>
            <person name="Nishii I."/>
            <person name="Ferris P."/>
            <person name="Kuo A."/>
            <person name="Mitros T."/>
            <person name="Fritz-Laylin L.K."/>
            <person name="Hellsten U."/>
            <person name="Chapman J."/>
            <person name="Simakov O."/>
            <person name="Rensing S.A."/>
            <person name="Terry A."/>
            <person name="Pangilinan J."/>
            <person name="Kapitonov V."/>
            <person name="Jurka J."/>
            <person name="Salamov A."/>
            <person name="Shapiro H."/>
            <person name="Schmutz J."/>
            <person name="Grimwood J."/>
            <person name="Lindquist E."/>
            <person name="Lucas S."/>
            <person name="Grigoriev I.V."/>
            <person name="Schmitt R."/>
            <person name="Kirk D."/>
            <person name="Rokhsar D.S."/>
        </authorList>
    </citation>
    <scope>NUCLEOTIDE SEQUENCE [LARGE SCALE GENOMIC DNA]</scope>
    <source>
        <strain evidence="3">f. Nagariensis / Eve</strain>
    </source>
</reference>
<dbReference type="GeneID" id="9626308"/>
<feature type="compositionally biased region" description="Basic and acidic residues" evidence="1">
    <location>
        <begin position="1"/>
        <end position="19"/>
    </location>
</feature>
<evidence type="ECO:0000256" key="1">
    <source>
        <dbReference type="SAM" id="MobiDB-lite"/>
    </source>
</evidence>
<sequence>MRAVERRSVNSMAQRRERSTTASAPLPQCSTRRNGLPTGGGIQTPPNGKMNPHSKNAGNALHAAHLLPALPGSITGHILDDSALPAQLLLACNTTTTGTACTGTSATATAIANANADAGFASLAGFSSPRHDEPIATRGPPTARRTGQVEAGDREADVADATITTARGVVTEPWRWHRCRTGPGRETAAANTGADVMPDILPSSNSQPRPGPLIQPQPSRLFLPYMWDPSPETYSDLQRSNTAPPAPPRRILRDWGLFSRLHRTRLEARYAVTAAAMSDGQVLLGDSIPAAGDEDYGRISSSFASVSVSSIHGGRSTVGAKVTPLGLLRRLLHAFTKRKRQGLVTRDGKGRERDASRRTQKCGDTLTTVSYCSLGATRYHSDDDSKEEEEEEDAEKALQVLQRQRCDSKILARARLGLGVRRQDPLAAASPAGPPSAAAASAASSGHVYAFSQPAPPAPTGRNGSAGPEDKEGDKDPSRSQKARISSIANLRARLAGARRSVGAPVDAPPSPKLGRLSLYSLVAMQTQSRDEQCRFSEPVAVLASTRTTKRLGVVAATGSCGD</sequence>